<accession>A0A0L8FQR0</accession>
<protein>
    <submittedName>
        <fullName evidence="2">Uncharacterized protein</fullName>
    </submittedName>
</protein>
<feature type="region of interest" description="Disordered" evidence="1">
    <location>
        <begin position="78"/>
        <end position="97"/>
    </location>
</feature>
<feature type="non-terminal residue" evidence="2">
    <location>
        <position position="1"/>
    </location>
</feature>
<dbReference type="AlphaFoldDB" id="A0A0L8FQR0"/>
<dbReference type="EMBL" id="KQ427511">
    <property type="protein sequence ID" value="KOF66993.1"/>
    <property type="molecule type" value="Genomic_DNA"/>
</dbReference>
<name>A0A0L8FQR0_OCTBM</name>
<evidence type="ECO:0000256" key="1">
    <source>
        <dbReference type="SAM" id="MobiDB-lite"/>
    </source>
</evidence>
<feature type="region of interest" description="Disordered" evidence="1">
    <location>
        <begin position="33"/>
        <end position="68"/>
    </location>
</feature>
<reference evidence="2" key="1">
    <citation type="submission" date="2015-07" db="EMBL/GenBank/DDBJ databases">
        <title>MeaNS - Measles Nucleotide Surveillance Program.</title>
        <authorList>
            <person name="Tran T."/>
            <person name="Druce J."/>
        </authorList>
    </citation>
    <scope>NUCLEOTIDE SEQUENCE</scope>
    <source>
        <strain evidence="2">UCB-OBI-ISO-001</strain>
        <tissue evidence="2">Gonad</tissue>
    </source>
</reference>
<feature type="compositionally biased region" description="Basic and acidic residues" evidence="1">
    <location>
        <begin position="82"/>
        <end position="97"/>
    </location>
</feature>
<organism evidence="2">
    <name type="scientific">Octopus bimaculoides</name>
    <name type="common">California two-spotted octopus</name>
    <dbReference type="NCBI Taxonomy" id="37653"/>
    <lineage>
        <taxon>Eukaryota</taxon>
        <taxon>Metazoa</taxon>
        <taxon>Spiralia</taxon>
        <taxon>Lophotrochozoa</taxon>
        <taxon>Mollusca</taxon>
        <taxon>Cephalopoda</taxon>
        <taxon>Coleoidea</taxon>
        <taxon>Octopodiformes</taxon>
        <taxon>Octopoda</taxon>
        <taxon>Incirrata</taxon>
        <taxon>Octopodidae</taxon>
        <taxon>Octopus</taxon>
    </lineage>
</organism>
<evidence type="ECO:0000313" key="2">
    <source>
        <dbReference type="EMBL" id="KOF66993.1"/>
    </source>
</evidence>
<sequence>EQREECVRKRGRCNKEGERDVKKEKERKVCEKERREVRESGENRSKRKGEMQEKRGESVRKKGEKCRKEMFVKKRGAGEVCEGDRDVRKEKEKERSL</sequence>
<gene>
    <name evidence="2" type="ORF">OCBIM_22010774mg</name>
</gene>
<proteinExistence type="predicted"/>